<dbReference type="KEGG" id="pglu:A3958_12605"/>
<organism evidence="2 3">
    <name type="scientific">Paenibacillus glucanolyticus</name>
    <dbReference type="NCBI Taxonomy" id="59843"/>
    <lineage>
        <taxon>Bacteria</taxon>
        <taxon>Bacillati</taxon>
        <taxon>Bacillota</taxon>
        <taxon>Bacilli</taxon>
        <taxon>Bacillales</taxon>
        <taxon>Paenibacillaceae</taxon>
        <taxon>Paenibacillus</taxon>
    </lineage>
</organism>
<dbReference type="EMBL" id="LWMH01000001">
    <property type="protein sequence ID" value="KZS46778.1"/>
    <property type="molecule type" value="Genomic_DNA"/>
</dbReference>
<evidence type="ECO:0000313" key="3">
    <source>
        <dbReference type="Proteomes" id="UP000076796"/>
    </source>
</evidence>
<keyword evidence="1" id="KW-1133">Transmembrane helix</keyword>
<accession>A0A163JSN3</accession>
<dbReference type="STRING" id="59843.A3958_12605"/>
<keyword evidence="1" id="KW-0812">Transmembrane</keyword>
<keyword evidence="1" id="KW-0472">Membrane</keyword>
<reference evidence="2" key="1">
    <citation type="journal article" date="2016" name="Genome Announc.">
        <title>Draft genomes of two strains of Paenibacillus glucanolyticus with capability to degrade lignocellulose.</title>
        <authorList>
            <person name="Mathews S.L."/>
            <person name="Pawlak J."/>
            <person name="Grunden A.M."/>
        </authorList>
    </citation>
    <scope>NUCLEOTIDE SEQUENCE [LARGE SCALE GENOMIC DNA]</scope>
    <source>
        <strain evidence="2">SLM1</strain>
    </source>
</reference>
<evidence type="ECO:0000256" key="1">
    <source>
        <dbReference type="SAM" id="Phobius"/>
    </source>
</evidence>
<feature type="transmembrane region" description="Helical" evidence="1">
    <location>
        <begin position="28"/>
        <end position="50"/>
    </location>
</feature>
<gene>
    <name evidence="2" type="ORF">AWU65_13025</name>
</gene>
<protein>
    <submittedName>
        <fullName evidence="2">Uncharacterized protein</fullName>
    </submittedName>
</protein>
<name>A0A163JSN3_9BACL</name>
<evidence type="ECO:0000313" key="2">
    <source>
        <dbReference type="EMBL" id="KZS46778.1"/>
    </source>
</evidence>
<comment type="caution">
    <text evidence="2">The sequence shown here is derived from an EMBL/GenBank/DDBJ whole genome shotgun (WGS) entry which is preliminary data.</text>
</comment>
<dbReference type="Proteomes" id="UP000076796">
    <property type="component" value="Unassembled WGS sequence"/>
</dbReference>
<sequence length="71" mass="7939">MAPQGVLFVPLGDPGAVLVKERAPYHSAFYIIYYIVSDSYYSSLFVAFAVEKMKRAAARKDEVKGDEEGIY</sequence>
<proteinExistence type="predicted"/>
<dbReference type="AlphaFoldDB" id="A0A163JSN3"/>
<keyword evidence="3" id="KW-1185">Reference proteome</keyword>